<proteinExistence type="predicted"/>
<keyword evidence="2" id="KW-1185">Reference proteome</keyword>
<gene>
    <name evidence="1" type="ORF">CLV51_1035</name>
</gene>
<sequence>MAKFRYLIIVLFLFLGICAKAQVSFVFLPEVHGCTLDGLFQVRLNAPASQKMLVNLNITVTAQKAGRVVTIKTRPFELMPGLNPVPVGLMAGATINFGNNKIAAICRQSGYFTEEEYDYCFELTAADNSHAGDIIGEQCFNYYLQPFSPLLLVTPAEEDDICDKRPTFFWQPLLPAVPGLQYRLILTALKPGQAKAEALRYNLPLINQQFINMPMLFFPPAARELEEGRQYVWQVTAYRNEMILANSEMWTFKISCTDSVKKKVPESFRDIDDLVKGNFYVARGRILFAVHNIYDKTALEYTITCITAPDQVIKKLPSIKLERGNNHVTIDLEDNRSFTDGYYYQLTIKLPDGETKQLRFLYKKETE</sequence>
<organism evidence="1 2">
    <name type="scientific">Chitinophaga niastensis</name>
    <dbReference type="NCBI Taxonomy" id="536980"/>
    <lineage>
        <taxon>Bacteria</taxon>
        <taxon>Pseudomonadati</taxon>
        <taxon>Bacteroidota</taxon>
        <taxon>Chitinophagia</taxon>
        <taxon>Chitinophagales</taxon>
        <taxon>Chitinophagaceae</taxon>
        <taxon>Chitinophaga</taxon>
    </lineage>
</organism>
<dbReference type="OrthoDB" id="9809727at2"/>
<name>A0A2P8HII8_CHINA</name>
<protein>
    <recommendedName>
        <fullName evidence="3">DUF928 domain-containing protein</fullName>
    </recommendedName>
</protein>
<dbReference type="Proteomes" id="UP000240971">
    <property type="component" value="Unassembled WGS sequence"/>
</dbReference>
<evidence type="ECO:0000313" key="2">
    <source>
        <dbReference type="Proteomes" id="UP000240971"/>
    </source>
</evidence>
<evidence type="ECO:0008006" key="3">
    <source>
        <dbReference type="Google" id="ProtNLM"/>
    </source>
</evidence>
<dbReference type="AlphaFoldDB" id="A0A2P8HII8"/>
<dbReference type="RefSeq" id="WP_106528846.1">
    <property type="nucleotide sequence ID" value="NZ_PYAW01000003.1"/>
</dbReference>
<reference evidence="1 2" key="1">
    <citation type="submission" date="2018-03" db="EMBL/GenBank/DDBJ databases">
        <title>Genomic Encyclopedia of Archaeal and Bacterial Type Strains, Phase II (KMG-II): from individual species to whole genera.</title>
        <authorList>
            <person name="Goeker M."/>
        </authorList>
    </citation>
    <scope>NUCLEOTIDE SEQUENCE [LARGE SCALE GENOMIC DNA]</scope>
    <source>
        <strain evidence="1 2">DSM 24859</strain>
    </source>
</reference>
<evidence type="ECO:0000313" key="1">
    <source>
        <dbReference type="EMBL" id="PSL46029.1"/>
    </source>
</evidence>
<dbReference type="EMBL" id="PYAW01000003">
    <property type="protein sequence ID" value="PSL46029.1"/>
    <property type="molecule type" value="Genomic_DNA"/>
</dbReference>
<comment type="caution">
    <text evidence="1">The sequence shown here is derived from an EMBL/GenBank/DDBJ whole genome shotgun (WGS) entry which is preliminary data.</text>
</comment>
<accession>A0A2P8HII8</accession>